<dbReference type="PANTHER" id="PTHR42720">
    <property type="entry name" value="GLYCEROL-3-PHOSPHATE DEHYDROGENASE"/>
    <property type="match status" value="1"/>
</dbReference>
<evidence type="ECO:0000313" key="2">
    <source>
        <dbReference type="EMBL" id="GEM82732.1"/>
    </source>
</evidence>
<reference evidence="2 3" key="1">
    <citation type="submission" date="2019-07" db="EMBL/GenBank/DDBJ databases">
        <title>Whole genome shotgun sequence of Meiothermus hypogaeus NBRC 106114.</title>
        <authorList>
            <person name="Hosoyama A."/>
            <person name="Uohara A."/>
            <person name="Ohji S."/>
            <person name="Ichikawa N."/>
        </authorList>
    </citation>
    <scope>NUCLEOTIDE SEQUENCE [LARGE SCALE GENOMIC DNA]</scope>
    <source>
        <strain evidence="2 3">NBRC 106114</strain>
    </source>
</reference>
<name>A0A511R1K4_9DEIN</name>
<organism evidence="2 3">
    <name type="scientific">Meiothermus hypogaeus NBRC 106114</name>
    <dbReference type="NCBI Taxonomy" id="1227553"/>
    <lineage>
        <taxon>Bacteria</taxon>
        <taxon>Thermotogati</taxon>
        <taxon>Deinococcota</taxon>
        <taxon>Deinococci</taxon>
        <taxon>Thermales</taxon>
        <taxon>Thermaceae</taxon>
        <taxon>Meiothermus</taxon>
    </lineage>
</organism>
<feature type="domain" description="FAD dependent oxidoreductase" evidence="1">
    <location>
        <begin position="25"/>
        <end position="352"/>
    </location>
</feature>
<dbReference type="AlphaFoldDB" id="A0A511R1K4"/>
<protein>
    <submittedName>
        <fullName evidence="2">FAD-dependent oxidoreductase</fullName>
    </submittedName>
</protein>
<evidence type="ECO:0000313" key="3">
    <source>
        <dbReference type="Proteomes" id="UP000321197"/>
    </source>
</evidence>
<dbReference type="RefSeq" id="WP_119340293.1">
    <property type="nucleotide sequence ID" value="NZ_BJXL01000019.1"/>
</dbReference>
<dbReference type="Pfam" id="PF01266">
    <property type="entry name" value="DAO"/>
    <property type="match status" value="1"/>
</dbReference>
<dbReference type="SUPFAM" id="SSF51971">
    <property type="entry name" value="Nucleotide-binding domain"/>
    <property type="match status" value="1"/>
</dbReference>
<dbReference type="Gene3D" id="3.50.50.60">
    <property type="entry name" value="FAD/NAD(P)-binding domain"/>
    <property type="match status" value="1"/>
</dbReference>
<proteinExistence type="predicted"/>
<dbReference type="InterPro" id="IPR052745">
    <property type="entry name" value="G3P_Oxidase/Oxidoreductase"/>
</dbReference>
<comment type="caution">
    <text evidence="2">The sequence shown here is derived from an EMBL/GenBank/DDBJ whole genome shotgun (WGS) entry which is preliminary data.</text>
</comment>
<accession>A0A511R1K4</accession>
<dbReference type="PANTHER" id="PTHR42720:SF1">
    <property type="entry name" value="GLYCEROL 3-PHOSPHATE OXIDASE"/>
    <property type="match status" value="1"/>
</dbReference>
<dbReference type="OrthoDB" id="9805852at2"/>
<evidence type="ECO:0000259" key="1">
    <source>
        <dbReference type="Pfam" id="PF01266"/>
    </source>
</evidence>
<gene>
    <name evidence="2" type="ORF">MHY01S_08980</name>
</gene>
<dbReference type="InterPro" id="IPR036188">
    <property type="entry name" value="FAD/NAD-bd_sf"/>
</dbReference>
<dbReference type="Proteomes" id="UP000321197">
    <property type="component" value="Unassembled WGS sequence"/>
</dbReference>
<dbReference type="InterPro" id="IPR006076">
    <property type="entry name" value="FAD-dep_OxRdtase"/>
</dbReference>
<sequence>MNTPVWDDGNWQALPGLEGQHEAEICVIGLGGSGLSAMLELLRLGRKVIGLDAGSVAGGAAGRNGGFLLAGLARFYHQTVSDHGRDLARRLYQATLEQIEHMKTETPQAIRQVGSLRIAASAEELEDCTLHLQALRADGFQAEPYEGPEGRGLLIPSDGALNPLLRCRMLARQALDKGARLFENSPALLIRGQEVQTPQGRVLCEQVLVAVDGRLEQLLPELKGRVRTARLQMLATAPVDRRYPRPVYRRWGYDYWQQLPDGRIALGGMRDAGGEAEWTMEAAPSEAVQVRLEQLLRQLGIQVPITHRWAASVAYTATGLPIAEEVRPGVWAIGAYSGTGNVVGALLGREIAWVLNGGRMPGAVWLT</sequence>
<dbReference type="Gene3D" id="3.30.9.10">
    <property type="entry name" value="D-Amino Acid Oxidase, subunit A, domain 2"/>
    <property type="match status" value="1"/>
</dbReference>
<dbReference type="EMBL" id="BJXL01000019">
    <property type="protein sequence ID" value="GEM82732.1"/>
    <property type="molecule type" value="Genomic_DNA"/>
</dbReference>